<evidence type="ECO:0000313" key="3">
    <source>
        <dbReference type="Proteomes" id="UP000244016"/>
    </source>
</evidence>
<reference evidence="2 3" key="1">
    <citation type="submission" date="2017-08" db="EMBL/GenBank/DDBJ databases">
        <title>Burning lignite coal seam in the remote Altai Mountains harbors a hydrogen-driven thermophilic microbial community.</title>
        <authorList>
            <person name="Kadnikov V.V."/>
            <person name="Mardanov A.V."/>
            <person name="Ivasenko D."/>
            <person name="Beletsky A.V."/>
            <person name="Karnachuk O.V."/>
            <person name="Ravin N.V."/>
        </authorList>
    </citation>
    <scope>NUCLEOTIDE SEQUENCE [LARGE SCALE GENOMIC DNA]</scope>
    <source>
        <strain evidence="2">AL31</strain>
    </source>
</reference>
<organism evidence="2 3">
    <name type="scientific">Brockia lithotrophica</name>
    <dbReference type="NCBI Taxonomy" id="933949"/>
    <lineage>
        <taxon>Bacteria</taxon>
        <taxon>Bacillati</taxon>
        <taxon>Bacillota</taxon>
        <taxon>Bacilli</taxon>
        <taxon>Bacillales</taxon>
        <taxon>Bacillales Family X. Incertae Sedis</taxon>
        <taxon>Brockia</taxon>
    </lineage>
</organism>
<comment type="caution">
    <text evidence="2">The sequence shown here is derived from an EMBL/GenBank/DDBJ whole genome shotgun (WGS) entry which is preliminary data.</text>
</comment>
<evidence type="ECO:0000256" key="1">
    <source>
        <dbReference type="SAM" id="MobiDB-lite"/>
    </source>
</evidence>
<feature type="compositionally biased region" description="Basic residues" evidence="1">
    <location>
        <begin position="138"/>
        <end position="157"/>
    </location>
</feature>
<gene>
    <name evidence="2" type="ORF">BLITH_1600</name>
</gene>
<protein>
    <submittedName>
        <fullName evidence="2">Uncharacterized protein</fullName>
    </submittedName>
</protein>
<sequence>MPVPADPPGGTEKSLLRGLFSAGAPTSSGGGAFSLGEFIRLLRTVDVEKVVETVQAVQGALDGVQKVAQVIQQIGTMAQNVQTLLGAFDAESLLALLAPTDSQGGSAPPRNEAENSTTTEKKNPASPSKPTPKAEKKTRSRSGKAKGYKRKTKTRRR</sequence>
<dbReference type="EMBL" id="PEBW01000005">
    <property type="protein sequence ID" value="PTQ51523.1"/>
    <property type="molecule type" value="Genomic_DNA"/>
</dbReference>
<dbReference type="Proteomes" id="UP000244016">
    <property type="component" value="Unassembled WGS sequence"/>
</dbReference>
<feature type="region of interest" description="Disordered" evidence="1">
    <location>
        <begin position="99"/>
        <end position="157"/>
    </location>
</feature>
<accession>A0A2T5G5S7</accession>
<evidence type="ECO:0000313" key="2">
    <source>
        <dbReference type="EMBL" id="PTQ51523.1"/>
    </source>
</evidence>
<dbReference type="AlphaFoldDB" id="A0A2T5G5S7"/>
<proteinExistence type="predicted"/>
<name>A0A2T5G5S7_9BACL</name>